<name>A0AAW0UEW5_SCYPA</name>
<sequence length="96" mass="10872">MTHRKHELARDATSKAQSNTEQRRPITEVRSRGNLSDKEQQWGASLLVRACSCRTRVIREGIKPTHVNTGHLWEASSSHLRSADELYDQTAHVKGP</sequence>
<proteinExistence type="predicted"/>
<comment type="caution">
    <text evidence="2">The sequence shown here is derived from an EMBL/GenBank/DDBJ whole genome shotgun (WGS) entry which is preliminary data.</text>
</comment>
<feature type="compositionally biased region" description="Basic and acidic residues" evidence="1">
    <location>
        <begin position="21"/>
        <end position="38"/>
    </location>
</feature>
<accession>A0AAW0UEW5</accession>
<dbReference type="Proteomes" id="UP001487740">
    <property type="component" value="Unassembled WGS sequence"/>
</dbReference>
<dbReference type="EMBL" id="JARAKH010000014">
    <property type="protein sequence ID" value="KAK8397410.1"/>
    <property type="molecule type" value="Genomic_DNA"/>
</dbReference>
<evidence type="ECO:0000256" key="1">
    <source>
        <dbReference type="SAM" id="MobiDB-lite"/>
    </source>
</evidence>
<evidence type="ECO:0000313" key="3">
    <source>
        <dbReference type="Proteomes" id="UP001487740"/>
    </source>
</evidence>
<gene>
    <name evidence="2" type="ORF">O3P69_004857</name>
</gene>
<reference evidence="2 3" key="1">
    <citation type="submission" date="2023-03" db="EMBL/GenBank/DDBJ databases">
        <title>High-quality genome of Scylla paramamosain provides insights in environmental adaptation.</title>
        <authorList>
            <person name="Zhang L."/>
        </authorList>
    </citation>
    <scope>NUCLEOTIDE SEQUENCE [LARGE SCALE GENOMIC DNA]</scope>
    <source>
        <strain evidence="2">LZ_2023a</strain>
        <tissue evidence="2">Muscle</tissue>
    </source>
</reference>
<feature type="region of interest" description="Disordered" evidence="1">
    <location>
        <begin position="1"/>
        <end position="38"/>
    </location>
</feature>
<protein>
    <submittedName>
        <fullName evidence="2">Uncharacterized protein</fullName>
    </submittedName>
</protein>
<evidence type="ECO:0000313" key="2">
    <source>
        <dbReference type="EMBL" id="KAK8397410.1"/>
    </source>
</evidence>
<keyword evidence="3" id="KW-1185">Reference proteome</keyword>
<dbReference type="AlphaFoldDB" id="A0AAW0UEW5"/>
<organism evidence="2 3">
    <name type="scientific">Scylla paramamosain</name>
    <name type="common">Mud crab</name>
    <dbReference type="NCBI Taxonomy" id="85552"/>
    <lineage>
        <taxon>Eukaryota</taxon>
        <taxon>Metazoa</taxon>
        <taxon>Ecdysozoa</taxon>
        <taxon>Arthropoda</taxon>
        <taxon>Crustacea</taxon>
        <taxon>Multicrustacea</taxon>
        <taxon>Malacostraca</taxon>
        <taxon>Eumalacostraca</taxon>
        <taxon>Eucarida</taxon>
        <taxon>Decapoda</taxon>
        <taxon>Pleocyemata</taxon>
        <taxon>Brachyura</taxon>
        <taxon>Eubrachyura</taxon>
        <taxon>Portunoidea</taxon>
        <taxon>Portunidae</taxon>
        <taxon>Portuninae</taxon>
        <taxon>Scylla</taxon>
    </lineage>
</organism>